<organism evidence="3">
    <name type="scientific">Brugia timori</name>
    <dbReference type="NCBI Taxonomy" id="42155"/>
    <lineage>
        <taxon>Eukaryota</taxon>
        <taxon>Metazoa</taxon>
        <taxon>Ecdysozoa</taxon>
        <taxon>Nematoda</taxon>
        <taxon>Chromadorea</taxon>
        <taxon>Rhabditida</taxon>
        <taxon>Spirurina</taxon>
        <taxon>Spiruromorpha</taxon>
        <taxon>Filarioidea</taxon>
        <taxon>Onchocercidae</taxon>
        <taxon>Brugia</taxon>
    </lineage>
</organism>
<accession>A0A0R3QAS5</accession>
<dbReference type="EMBL" id="UZAG01002342">
    <property type="protein sequence ID" value="VDO13273.1"/>
    <property type="molecule type" value="Genomic_DNA"/>
</dbReference>
<protein>
    <submittedName>
        <fullName evidence="3">Gamma-glutamyltranspeptidase</fullName>
    </submittedName>
</protein>
<reference evidence="1 2" key="2">
    <citation type="submission" date="2018-11" db="EMBL/GenBank/DDBJ databases">
        <authorList>
            <consortium name="Pathogen Informatics"/>
        </authorList>
    </citation>
    <scope>NUCLEOTIDE SEQUENCE [LARGE SCALE GENOMIC DNA]</scope>
</reference>
<proteinExistence type="predicted"/>
<sequence length="74" mass="8525">MILILRDVEANTVRLKEHGQDVLVLEKMNTEYRTFNDTYHGSVAVAINATAIDATRNLSTDIRPRCWLVMIFFI</sequence>
<dbReference type="WBParaSite" id="BTMF_0000344601-mRNA-1">
    <property type="protein sequence ID" value="BTMF_0000344601-mRNA-1"/>
    <property type="gene ID" value="BTMF_0000344601"/>
</dbReference>
<evidence type="ECO:0000313" key="3">
    <source>
        <dbReference type="WBParaSite" id="BTMF_0000344601-mRNA-1"/>
    </source>
</evidence>
<evidence type="ECO:0000313" key="2">
    <source>
        <dbReference type="Proteomes" id="UP000280834"/>
    </source>
</evidence>
<dbReference type="Proteomes" id="UP000280834">
    <property type="component" value="Unassembled WGS sequence"/>
</dbReference>
<dbReference type="STRING" id="42155.A0A0R3QAS5"/>
<dbReference type="AlphaFoldDB" id="A0A0R3QAS5"/>
<reference evidence="3" key="1">
    <citation type="submission" date="2017-02" db="UniProtKB">
        <authorList>
            <consortium name="WormBaseParasite"/>
        </authorList>
    </citation>
    <scope>IDENTIFICATION</scope>
</reference>
<name>A0A0R3QAS5_9BILA</name>
<gene>
    <name evidence="1" type="ORF">BTMF_LOCUS2757</name>
</gene>
<evidence type="ECO:0000313" key="1">
    <source>
        <dbReference type="EMBL" id="VDO13273.1"/>
    </source>
</evidence>
<keyword evidence="2" id="KW-1185">Reference proteome</keyword>